<dbReference type="SUPFAM" id="SSF52540">
    <property type="entry name" value="P-loop containing nucleoside triphosphate hydrolases"/>
    <property type="match status" value="1"/>
</dbReference>
<dbReference type="Gene3D" id="3.40.50.300">
    <property type="entry name" value="P-loop containing nucleotide triphosphate hydrolases"/>
    <property type="match status" value="2"/>
</dbReference>
<reference evidence="2 3" key="1">
    <citation type="submission" date="2018-05" db="EMBL/GenBank/DDBJ databases">
        <authorList>
            <person name="Zhang Y.-J."/>
        </authorList>
    </citation>
    <scope>NUCLEOTIDE SEQUENCE [LARGE SCALE GENOMIC DNA]</scope>
    <source>
        <strain evidence="2 3">CY04</strain>
    </source>
</reference>
<evidence type="ECO:0000259" key="1">
    <source>
        <dbReference type="Pfam" id="PF13166"/>
    </source>
</evidence>
<dbReference type="Pfam" id="PF13166">
    <property type="entry name" value="AAA_13"/>
    <property type="match status" value="1"/>
</dbReference>
<dbReference type="PANTHER" id="PTHR32182">
    <property type="entry name" value="DNA REPLICATION AND REPAIR PROTEIN RECF"/>
    <property type="match status" value="1"/>
</dbReference>
<dbReference type="EMBL" id="QHLQ01000004">
    <property type="protein sequence ID" value="NIZ60679.1"/>
    <property type="molecule type" value="Genomic_DNA"/>
</dbReference>
<sequence length="696" mass="77620">MTNYEIAISNCNSIDQAHIQITKGILNIKYGPNGLGKSTVAKAISAHVNDDGTLADLLPFKLRKVKTDKVPLVAGTGDLQSALIFDEGYVNQFAFQQDEVVKNSFEIFIKTPEYDAAMDQIAVSFEGIRKAFSSSEEIEQTTKDLKDLRDAFGKANKDGSISRTSKVIKAFGDGNKIDNVPDQLLPFETFIKGDNPSKWVGWQIKGNEFLKDGDVCPYCASVLPEQDQKDTALAVSKQYNASAVDHLNTLKAVIERLGKYFSSSCKENLDKVVNAKLELTPAEKSFLGSLRTAISALIEQLDGLRTISFFALRDVDQIDARLQGLKINLGMIDKLDSPETRKVIDPINAQLEELLKKVTPLKAQVGQHKTRIRKTIQENQKSINGFLKSAGYRYAVSIVAEPDSYKMKLIHDDLDEHIEMASKHLSYGERNAFALVLFMHEVNSKKPDLVVLDDPISSFDKNKKFAILHELFRGKGSLQHTTTLMLTHDIEPAIDVVKSTAGLFASAKPEASFLSTKEGVISEVAITKDDIQTFAQICSEIVASDADTLIKAVYLRRHYEILDNMGMAYNLLASLLHKRAQPTVKSVAETRTMTVEEKAAAENEIKAKIPAFDYDALVGEMQNEASLIAKYQSTEVGYEKIQLFRLINGQHDDDVIKKFINEAYHIENEHIMQLDPRRFDSVPEYVVKECNRLLPA</sequence>
<name>A0ABX0W7C3_9RHOB</name>
<dbReference type="Proteomes" id="UP001429564">
    <property type="component" value="Unassembled WGS sequence"/>
</dbReference>
<protein>
    <recommendedName>
        <fullName evidence="1">Protein CR006 P-loop domain-containing protein</fullName>
    </recommendedName>
</protein>
<dbReference type="PANTHER" id="PTHR32182:SF22">
    <property type="entry name" value="ATP-DEPENDENT ENDONUCLEASE, OLD FAMILY-RELATED"/>
    <property type="match status" value="1"/>
</dbReference>
<dbReference type="RefSeq" id="WP_167683244.1">
    <property type="nucleotide sequence ID" value="NZ_QHLQ01000004.1"/>
</dbReference>
<dbReference type="InterPro" id="IPR027417">
    <property type="entry name" value="P-loop_NTPase"/>
</dbReference>
<organism evidence="2 3">
    <name type="scientific">Parasedimentitalea denitrificans</name>
    <dbReference type="NCBI Taxonomy" id="2211118"/>
    <lineage>
        <taxon>Bacteria</taxon>
        <taxon>Pseudomonadati</taxon>
        <taxon>Pseudomonadota</taxon>
        <taxon>Alphaproteobacteria</taxon>
        <taxon>Rhodobacterales</taxon>
        <taxon>Paracoccaceae</taxon>
        <taxon>Parasedimentitalea</taxon>
    </lineage>
</organism>
<keyword evidence="3" id="KW-1185">Reference proteome</keyword>
<evidence type="ECO:0000313" key="2">
    <source>
        <dbReference type="EMBL" id="NIZ60679.1"/>
    </source>
</evidence>
<proteinExistence type="predicted"/>
<feature type="domain" description="Protein CR006 P-loop" evidence="1">
    <location>
        <begin position="341"/>
        <end position="490"/>
    </location>
</feature>
<dbReference type="InterPro" id="IPR026866">
    <property type="entry name" value="CR006_AAA"/>
</dbReference>
<comment type="caution">
    <text evidence="2">The sequence shown here is derived from an EMBL/GenBank/DDBJ whole genome shotgun (WGS) entry which is preliminary data.</text>
</comment>
<accession>A0ABX0W7C3</accession>
<gene>
    <name evidence="2" type="ORF">DL239_06785</name>
</gene>
<evidence type="ECO:0000313" key="3">
    <source>
        <dbReference type="Proteomes" id="UP001429564"/>
    </source>
</evidence>